<name>A0ABP7UF97_9BACT</name>
<dbReference type="EMBL" id="BAABDK010000023">
    <property type="protein sequence ID" value="GAA4041784.1"/>
    <property type="molecule type" value="Genomic_DNA"/>
</dbReference>
<gene>
    <name evidence="1" type="ORF">GCM10022409_29750</name>
</gene>
<evidence type="ECO:0000313" key="1">
    <source>
        <dbReference type="EMBL" id="GAA4041784.1"/>
    </source>
</evidence>
<proteinExistence type="predicted"/>
<keyword evidence="2" id="KW-1185">Reference proteome</keyword>
<organism evidence="1 2">
    <name type="scientific">Hymenobacter glaciei</name>
    <dbReference type="NCBI Taxonomy" id="877209"/>
    <lineage>
        <taxon>Bacteria</taxon>
        <taxon>Pseudomonadati</taxon>
        <taxon>Bacteroidota</taxon>
        <taxon>Cytophagia</taxon>
        <taxon>Cytophagales</taxon>
        <taxon>Hymenobacteraceae</taxon>
        <taxon>Hymenobacter</taxon>
    </lineage>
</organism>
<reference evidence="2" key="1">
    <citation type="journal article" date="2019" name="Int. J. Syst. Evol. Microbiol.">
        <title>The Global Catalogue of Microorganisms (GCM) 10K type strain sequencing project: providing services to taxonomists for standard genome sequencing and annotation.</title>
        <authorList>
            <consortium name="The Broad Institute Genomics Platform"/>
            <consortium name="The Broad Institute Genome Sequencing Center for Infectious Disease"/>
            <person name="Wu L."/>
            <person name="Ma J."/>
        </authorList>
    </citation>
    <scope>NUCLEOTIDE SEQUENCE [LARGE SCALE GENOMIC DNA]</scope>
    <source>
        <strain evidence="2">JCM 17225</strain>
    </source>
</reference>
<evidence type="ECO:0000313" key="2">
    <source>
        <dbReference type="Proteomes" id="UP001501469"/>
    </source>
</evidence>
<sequence>MAIGADPTAQSSGKVVTDHLSFEWAYMASAPTAKEASWTYTPSGTSTPTARLVVRPQRPGQDVVLKTAQASCVRDLRSELKSRKLTPQPVTCPSCEAVRYQGADFDVTLYSMMKGEFPFVVVVHQVPPTMPPAANGATTTKNP</sequence>
<protein>
    <submittedName>
        <fullName evidence="1">Uncharacterized protein</fullName>
    </submittedName>
</protein>
<dbReference type="Proteomes" id="UP001501469">
    <property type="component" value="Unassembled WGS sequence"/>
</dbReference>
<comment type="caution">
    <text evidence="1">The sequence shown here is derived from an EMBL/GenBank/DDBJ whole genome shotgun (WGS) entry which is preliminary data.</text>
</comment>
<accession>A0ABP7UF97</accession>